<comment type="caution">
    <text evidence="1">The sequence shown here is derived from an EMBL/GenBank/DDBJ whole genome shotgun (WGS) entry which is preliminary data.</text>
</comment>
<reference evidence="1" key="1">
    <citation type="journal article" date="2012" name="PLoS ONE">
        <title>Gene sets for utilization of primary and secondary nutrition supplies in the distal gut of endangered iberian lynx.</title>
        <authorList>
            <person name="Alcaide M."/>
            <person name="Messina E."/>
            <person name="Richter M."/>
            <person name="Bargiela R."/>
            <person name="Peplies J."/>
            <person name="Huws S.A."/>
            <person name="Newbold C.J."/>
            <person name="Golyshin P.N."/>
            <person name="Simon M.A."/>
            <person name="Lopez G."/>
            <person name="Yakimov M.M."/>
            <person name="Ferrer M."/>
        </authorList>
    </citation>
    <scope>NUCLEOTIDE SEQUENCE</scope>
</reference>
<name>J9G1P6_9ZZZZ</name>
<organism evidence="1">
    <name type="scientific">gut metagenome</name>
    <dbReference type="NCBI Taxonomy" id="749906"/>
    <lineage>
        <taxon>unclassified sequences</taxon>
        <taxon>metagenomes</taxon>
        <taxon>organismal metagenomes</taxon>
    </lineage>
</organism>
<gene>
    <name evidence="1" type="ORF">EVA_11126</name>
</gene>
<proteinExistence type="predicted"/>
<dbReference type="AlphaFoldDB" id="J9G1P6"/>
<accession>J9G1P6</accession>
<sequence length="50" mass="5691">MVLVYCLYISCIVTSLKVTSRHSIIIYPYITLIIVTKKLPSLCLSKEGSW</sequence>
<dbReference type="EMBL" id="AMCI01003234">
    <property type="protein sequence ID" value="EJX00769.1"/>
    <property type="molecule type" value="Genomic_DNA"/>
</dbReference>
<protein>
    <submittedName>
        <fullName evidence="1">Uncharacterized protein</fullName>
    </submittedName>
</protein>
<evidence type="ECO:0000313" key="1">
    <source>
        <dbReference type="EMBL" id="EJX00769.1"/>
    </source>
</evidence>